<dbReference type="SUPFAM" id="SSF54427">
    <property type="entry name" value="NTF2-like"/>
    <property type="match status" value="1"/>
</dbReference>
<sequence>MARIEFTELLSLEHAGWDALCEGRGGRFYGDLLTEHAVMVLVNGMVLDRDAVAPVLNESPPWSAYRLDDARLVPTGTDAAALVYTATASRDGEPGPFTALMSSHYRWLDGRIRMTLYQQTAITHEAFAPEAFSAAQVRR</sequence>
<dbReference type="EMBL" id="JBDXMX010000006">
    <property type="protein sequence ID" value="MEO9248620.1"/>
    <property type="molecule type" value="Genomic_DNA"/>
</dbReference>
<reference evidence="2 3" key="1">
    <citation type="submission" date="2024-05" db="EMBL/GenBank/DDBJ databases">
        <authorList>
            <person name="Yi C."/>
        </authorList>
    </citation>
    <scope>NUCLEOTIDE SEQUENCE [LARGE SCALE GENOMIC DNA]</scope>
    <source>
        <strain evidence="2 3">XS13</strain>
    </source>
</reference>
<feature type="domain" description="DUF4440" evidence="1">
    <location>
        <begin position="9"/>
        <end position="112"/>
    </location>
</feature>
<dbReference type="InterPro" id="IPR027843">
    <property type="entry name" value="DUF4440"/>
</dbReference>
<dbReference type="Pfam" id="PF14534">
    <property type="entry name" value="DUF4440"/>
    <property type="match status" value="1"/>
</dbReference>
<proteinExistence type="predicted"/>
<name>A0ABV0IME1_9MICC</name>
<organism evidence="2 3">
    <name type="scientific">Citricoccus nitrophenolicus</name>
    <dbReference type="NCBI Taxonomy" id="863575"/>
    <lineage>
        <taxon>Bacteria</taxon>
        <taxon>Bacillati</taxon>
        <taxon>Actinomycetota</taxon>
        <taxon>Actinomycetes</taxon>
        <taxon>Micrococcales</taxon>
        <taxon>Micrococcaceae</taxon>
        <taxon>Citricoccus</taxon>
    </lineage>
</organism>
<evidence type="ECO:0000313" key="3">
    <source>
        <dbReference type="Proteomes" id="UP001484097"/>
    </source>
</evidence>
<dbReference type="Gene3D" id="3.10.450.50">
    <property type="match status" value="1"/>
</dbReference>
<comment type="caution">
    <text evidence="2">The sequence shown here is derived from an EMBL/GenBank/DDBJ whole genome shotgun (WGS) entry which is preliminary data.</text>
</comment>
<evidence type="ECO:0000313" key="2">
    <source>
        <dbReference type="EMBL" id="MEO9248620.1"/>
    </source>
</evidence>
<keyword evidence="3" id="KW-1185">Reference proteome</keyword>
<dbReference type="InterPro" id="IPR032710">
    <property type="entry name" value="NTF2-like_dom_sf"/>
</dbReference>
<accession>A0ABV0IME1</accession>
<dbReference type="Proteomes" id="UP001484097">
    <property type="component" value="Unassembled WGS sequence"/>
</dbReference>
<gene>
    <name evidence="2" type="ORF">ABDK96_13110</name>
</gene>
<protein>
    <submittedName>
        <fullName evidence="2">Nuclear transport factor 2 family protein</fullName>
    </submittedName>
</protein>
<evidence type="ECO:0000259" key="1">
    <source>
        <dbReference type="Pfam" id="PF14534"/>
    </source>
</evidence>
<dbReference type="RefSeq" id="WP_347921260.1">
    <property type="nucleotide sequence ID" value="NZ_JBDXMX010000006.1"/>
</dbReference>